<protein>
    <submittedName>
        <fullName evidence="1">Uncharacterized protein</fullName>
    </submittedName>
</protein>
<proteinExistence type="predicted"/>
<accession>A0AAW8XHM4</accession>
<name>A0AAW8XHM4_HELPX</name>
<evidence type="ECO:0000313" key="1">
    <source>
        <dbReference type="EMBL" id="MDU9790124.1"/>
    </source>
</evidence>
<organism evidence="1 2">
    <name type="scientific">Helicobacter pylori</name>
    <name type="common">Campylobacter pylori</name>
    <dbReference type="NCBI Taxonomy" id="210"/>
    <lineage>
        <taxon>Bacteria</taxon>
        <taxon>Pseudomonadati</taxon>
        <taxon>Campylobacterota</taxon>
        <taxon>Epsilonproteobacteria</taxon>
        <taxon>Campylobacterales</taxon>
        <taxon>Helicobacteraceae</taxon>
        <taxon>Helicobacter</taxon>
    </lineage>
</organism>
<feature type="non-terminal residue" evidence="1">
    <location>
        <position position="1"/>
    </location>
</feature>
<evidence type="ECO:0000313" key="2">
    <source>
        <dbReference type="Proteomes" id="UP001262343"/>
    </source>
</evidence>
<dbReference type="Proteomes" id="UP001262343">
    <property type="component" value="Unassembled WGS sequence"/>
</dbReference>
<sequence length="64" mass="7175">IKNLKLYLTIFYGSFYAIFVWGENLELLGFLVVVGSYLKKGLGVLSLLSYRVKILFKLALGVGD</sequence>
<gene>
    <name evidence="1" type="ORF">RGC53_04695</name>
</gene>
<dbReference type="EMBL" id="JAVKQK010000011">
    <property type="protein sequence ID" value="MDU9790124.1"/>
    <property type="molecule type" value="Genomic_DNA"/>
</dbReference>
<comment type="caution">
    <text evidence="1">The sequence shown here is derived from an EMBL/GenBank/DDBJ whole genome shotgun (WGS) entry which is preliminary data.</text>
</comment>
<dbReference type="RefSeq" id="WP_316470049.1">
    <property type="nucleotide sequence ID" value="NZ_JAVKQK010000011.1"/>
</dbReference>
<dbReference type="AlphaFoldDB" id="A0AAW8XHM4"/>
<reference evidence="1" key="1">
    <citation type="submission" date="2023-08" db="EMBL/GenBank/DDBJ databases">
        <title>First insite into the whole-genome sequence variations in clarithromycin resistant Helicobacter pylori clinical isolates in Russia.</title>
        <authorList>
            <person name="Starkova D.A."/>
            <person name="Svarval A.V."/>
            <person name="Polev D.E."/>
            <person name="Saitova A.T."/>
            <person name="Gladyshev N.S."/>
            <person name="Egorova S.A."/>
        </authorList>
    </citation>
    <scope>NUCLEOTIDE SEQUENCE</scope>
    <source>
        <strain evidence="1">HP96</strain>
    </source>
</reference>